<proteinExistence type="predicted"/>
<evidence type="ECO:0000256" key="1">
    <source>
        <dbReference type="SAM" id="MobiDB-lite"/>
    </source>
</evidence>
<name>A0A450UNG1_9GAMM</name>
<dbReference type="EMBL" id="CAADFF010000053">
    <property type="protein sequence ID" value="VFJ94067.1"/>
    <property type="molecule type" value="Genomic_DNA"/>
</dbReference>
<dbReference type="AlphaFoldDB" id="A0A450UNG1"/>
<protein>
    <submittedName>
        <fullName evidence="2">Uncharacterized protein</fullName>
    </submittedName>
</protein>
<gene>
    <name evidence="2" type="ORF">BECKLFY1418B_GA0070995_10535</name>
</gene>
<accession>A0A450UNG1</accession>
<feature type="region of interest" description="Disordered" evidence="1">
    <location>
        <begin position="19"/>
        <end position="45"/>
    </location>
</feature>
<evidence type="ECO:0000313" key="2">
    <source>
        <dbReference type="EMBL" id="VFJ94067.1"/>
    </source>
</evidence>
<organism evidence="2">
    <name type="scientific">Candidatus Kentrum sp. LFY</name>
    <dbReference type="NCBI Taxonomy" id="2126342"/>
    <lineage>
        <taxon>Bacteria</taxon>
        <taxon>Pseudomonadati</taxon>
        <taxon>Pseudomonadota</taxon>
        <taxon>Gammaproteobacteria</taxon>
        <taxon>Candidatus Kentrum</taxon>
    </lineage>
</organism>
<sequence>MDWRDDGNAEFLHNRLKQPIPSSRQGMPGMANLHESTETTSHVIPRKFTDPAISPWIGGTTGMLNIYTIT</sequence>
<reference evidence="2" key="1">
    <citation type="submission" date="2019-02" db="EMBL/GenBank/DDBJ databases">
        <authorList>
            <person name="Gruber-Vodicka R. H."/>
            <person name="Seah K. B. B."/>
        </authorList>
    </citation>
    <scope>NUCLEOTIDE SEQUENCE</scope>
    <source>
        <strain evidence="2">BECK_M7</strain>
    </source>
</reference>